<evidence type="ECO:0000313" key="7">
    <source>
        <dbReference type="Proteomes" id="UP001257914"/>
    </source>
</evidence>
<gene>
    <name evidence="4 6" type="primary">prmB</name>
    <name evidence="6" type="ORF">RT723_16265</name>
</gene>
<evidence type="ECO:0000256" key="3">
    <source>
        <dbReference type="ARBA" id="ARBA00022691"/>
    </source>
</evidence>
<dbReference type="NCBIfam" id="TIGR00536">
    <property type="entry name" value="hemK_fam"/>
    <property type="match status" value="1"/>
</dbReference>
<keyword evidence="6" id="KW-0687">Ribonucleoprotein</keyword>
<dbReference type="InterPro" id="IPR017127">
    <property type="entry name" value="Ribosome_uL3_MTase"/>
</dbReference>
<keyword evidence="7" id="KW-1185">Reference proteome</keyword>
<keyword evidence="2 4" id="KW-0808">Transferase</keyword>
<keyword evidence="1 4" id="KW-0489">Methyltransferase</keyword>
<dbReference type="Proteomes" id="UP001257914">
    <property type="component" value="Unassembled WGS sequence"/>
</dbReference>
<comment type="function">
    <text evidence="4">Methylates ribosomal protein uL3 on a specific glutamine residue.</text>
</comment>
<comment type="similarity">
    <text evidence="4">Belongs to the protein N5-glutamine methyltransferase family. PrmB subfamily.</text>
</comment>
<evidence type="ECO:0000256" key="1">
    <source>
        <dbReference type="ARBA" id="ARBA00022603"/>
    </source>
</evidence>
<dbReference type="PANTHER" id="PTHR47806:SF1">
    <property type="entry name" value="RIBOSOMAL PROTEIN UL3 GLUTAMINE METHYLTRANSFERASE"/>
    <property type="match status" value="1"/>
</dbReference>
<evidence type="ECO:0000313" key="6">
    <source>
        <dbReference type="EMBL" id="MDU0114518.1"/>
    </source>
</evidence>
<keyword evidence="6" id="KW-0689">Ribosomal protein</keyword>
<dbReference type="GO" id="GO:0005840">
    <property type="term" value="C:ribosome"/>
    <property type="evidence" value="ECO:0007669"/>
    <property type="project" value="UniProtKB-KW"/>
</dbReference>
<dbReference type="HAMAP" id="MF_02125">
    <property type="entry name" value="L3_methyltr_PrmB"/>
    <property type="match status" value="1"/>
</dbReference>
<dbReference type="RefSeq" id="WP_216054810.1">
    <property type="nucleotide sequence ID" value="NZ_JAWCUA010000010.1"/>
</dbReference>
<dbReference type="EMBL" id="JAWCUA010000010">
    <property type="protein sequence ID" value="MDU0114518.1"/>
    <property type="molecule type" value="Genomic_DNA"/>
</dbReference>
<accession>A0ABU3R5E1</accession>
<proteinExistence type="inferred from homology"/>
<dbReference type="EC" id="2.1.1.298" evidence="4"/>
<dbReference type="PANTHER" id="PTHR47806">
    <property type="entry name" value="50S RIBOSOMAL PROTEIN L3 GLUTAMINE METHYLTRANSFERASE"/>
    <property type="match status" value="1"/>
</dbReference>
<keyword evidence="3 4" id="KW-0949">S-adenosyl-L-methionine</keyword>
<sequence>MELDLDILSQQAIDELKTVNDFLRWGVSRFNGSDIYYGHGTDNPWDECLSLISFALNMPPQLNADVLSSNLTLSERETIVELIALRITTKKPAAYLTNVAYFVDLPFYVNESVLVPRSPIGELIRNKFEGLIKQEPTRIMDLCTGSACIAIACAYAFPDAEVDALDISPEALSIADENIHRLDVADQVVPIMSDVFSGVSGLQYDLIVSNPPYVDAEDIDDMPEEFHHEPAIGLASGNDGLDITRVILAQAADHLTDDGVLIVEVGNSMIHLQAEYPQVPFNWIEFEHGGLGVFSLTKAQLVEYKSLFTK</sequence>
<dbReference type="GO" id="GO:0008168">
    <property type="term" value="F:methyltransferase activity"/>
    <property type="evidence" value="ECO:0007669"/>
    <property type="project" value="UniProtKB-KW"/>
</dbReference>
<dbReference type="PROSITE" id="PS00092">
    <property type="entry name" value="N6_MTASE"/>
    <property type="match status" value="1"/>
</dbReference>
<dbReference type="InterPro" id="IPR002052">
    <property type="entry name" value="DNA_methylase_N6_adenine_CS"/>
</dbReference>
<dbReference type="InterPro" id="IPR004556">
    <property type="entry name" value="HemK-like"/>
</dbReference>
<organism evidence="6 7">
    <name type="scientific">Psychrosphaera aquimarina</name>
    <dbReference type="NCBI Taxonomy" id="2044854"/>
    <lineage>
        <taxon>Bacteria</taxon>
        <taxon>Pseudomonadati</taxon>
        <taxon>Pseudomonadota</taxon>
        <taxon>Gammaproteobacteria</taxon>
        <taxon>Alteromonadales</taxon>
        <taxon>Pseudoalteromonadaceae</taxon>
        <taxon>Psychrosphaera</taxon>
    </lineage>
</organism>
<feature type="domain" description="Methyltransferase small" evidence="5">
    <location>
        <begin position="134"/>
        <end position="219"/>
    </location>
</feature>
<comment type="catalytic activity">
    <reaction evidence="4">
        <text>L-glutaminyl-[ribosomal protein uL3] + S-adenosyl-L-methionine = N(5)-methyl-L-glutaminyl-[ribosomal protein uL3] + S-adenosyl-L-homocysteine + H(+)</text>
        <dbReference type="Rhea" id="RHEA:45020"/>
        <dbReference type="Rhea" id="RHEA-COMP:11063"/>
        <dbReference type="Rhea" id="RHEA-COMP:11064"/>
        <dbReference type="ChEBI" id="CHEBI:15378"/>
        <dbReference type="ChEBI" id="CHEBI:30011"/>
        <dbReference type="ChEBI" id="CHEBI:57856"/>
        <dbReference type="ChEBI" id="CHEBI:59789"/>
        <dbReference type="ChEBI" id="CHEBI:61891"/>
        <dbReference type="EC" id="2.1.1.298"/>
    </reaction>
</comment>
<dbReference type="Pfam" id="PF05175">
    <property type="entry name" value="MTS"/>
    <property type="match status" value="1"/>
</dbReference>
<dbReference type="GO" id="GO:0032259">
    <property type="term" value="P:methylation"/>
    <property type="evidence" value="ECO:0007669"/>
    <property type="project" value="UniProtKB-KW"/>
</dbReference>
<dbReference type="NCBIfam" id="TIGR03533">
    <property type="entry name" value="L3_gln_methyl"/>
    <property type="match status" value="1"/>
</dbReference>
<dbReference type="PIRSF" id="PIRSF037167">
    <property type="entry name" value="Mtase_YfcB_prd"/>
    <property type="match status" value="1"/>
</dbReference>
<reference evidence="6 7" key="1">
    <citation type="submission" date="2023-10" db="EMBL/GenBank/DDBJ databases">
        <title>Psychrosphaera aquimaarina strain SW33 isolated from seawater.</title>
        <authorList>
            <person name="Bayburt H."/>
            <person name="Kim J.M."/>
            <person name="Choi B.J."/>
            <person name="Jeon C.O."/>
        </authorList>
    </citation>
    <scope>NUCLEOTIDE SEQUENCE [LARGE SCALE GENOMIC DNA]</scope>
    <source>
        <strain evidence="6 7">KCTC 52743</strain>
    </source>
</reference>
<dbReference type="InterPro" id="IPR007848">
    <property type="entry name" value="Small_mtfrase_dom"/>
</dbReference>
<protein>
    <recommendedName>
        <fullName evidence="4">Ribosomal protein uL3 glutamine methyltransferase</fullName>
        <shortName evidence="4">uL3 MTase</shortName>
        <ecNumber evidence="4">2.1.1.298</ecNumber>
    </recommendedName>
    <alternativeName>
        <fullName evidence="4">N5-glutamine methyltransferase PrmB</fullName>
    </alternativeName>
</protein>
<evidence type="ECO:0000259" key="5">
    <source>
        <dbReference type="Pfam" id="PF05175"/>
    </source>
</evidence>
<evidence type="ECO:0000256" key="4">
    <source>
        <dbReference type="HAMAP-Rule" id="MF_02125"/>
    </source>
</evidence>
<name>A0ABU3R5E1_9GAMM</name>
<dbReference type="CDD" id="cd02440">
    <property type="entry name" value="AdoMet_MTases"/>
    <property type="match status" value="1"/>
</dbReference>
<evidence type="ECO:0000256" key="2">
    <source>
        <dbReference type="ARBA" id="ARBA00022679"/>
    </source>
</evidence>
<comment type="caution">
    <text evidence="6">The sequence shown here is derived from an EMBL/GenBank/DDBJ whole genome shotgun (WGS) entry which is preliminary data.</text>
</comment>